<dbReference type="AlphaFoldDB" id="A0A1G9UBH3"/>
<dbReference type="EMBL" id="FNHZ01000001">
    <property type="protein sequence ID" value="SDM57269.1"/>
    <property type="molecule type" value="Genomic_DNA"/>
</dbReference>
<feature type="transmembrane region" description="Helical" evidence="1">
    <location>
        <begin position="32"/>
        <end position="52"/>
    </location>
</feature>
<dbReference type="OrthoDB" id="2067831at2"/>
<evidence type="ECO:0000256" key="1">
    <source>
        <dbReference type="SAM" id="Phobius"/>
    </source>
</evidence>
<reference evidence="3" key="1">
    <citation type="submission" date="2016-10" db="EMBL/GenBank/DDBJ databases">
        <authorList>
            <person name="Varghese N."/>
            <person name="Submissions S."/>
        </authorList>
    </citation>
    <scope>NUCLEOTIDE SEQUENCE [LARGE SCALE GENOMIC DNA]</scope>
    <source>
        <strain evidence="3">M83</strain>
    </source>
</reference>
<feature type="transmembrane region" description="Helical" evidence="1">
    <location>
        <begin position="58"/>
        <end position="79"/>
    </location>
</feature>
<keyword evidence="1" id="KW-0812">Transmembrane</keyword>
<keyword evidence="3" id="KW-1185">Reference proteome</keyword>
<name>A0A1G9UBH3_9FIRM</name>
<dbReference type="RefSeq" id="WP_074520925.1">
    <property type="nucleotide sequence ID" value="NZ_FNHZ01000001.1"/>
</dbReference>
<organism evidence="2 3">
    <name type="scientific">Lachnospira pectinoschiza</name>
    <dbReference type="NCBI Taxonomy" id="28052"/>
    <lineage>
        <taxon>Bacteria</taxon>
        <taxon>Bacillati</taxon>
        <taxon>Bacillota</taxon>
        <taxon>Clostridia</taxon>
        <taxon>Lachnospirales</taxon>
        <taxon>Lachnospiraceae</taxon>
        <taxon>Lachnospira</taxon>
    </lineage>
</organism>
<protein>
    <submittedName>
        <fullName evidence="2">Uncharacterized protein</fullName>
    </submittedName>
</protein>
<gene>
    <name evidence="2" type="ORF">SAMN05216544_0698</name>
</gene>
<dbReference type="Proteomes" id="UP000187651">
    <property type="component" value="Unassembled WGS sequence"/>
</dbReference>
<proteinExistence type="predicted"/>
<keyword evidence="1" id="KW-1133">Transmembrane helix</keyword>
<evidence type="ECO:0000313" key="2">
    <source>
        <dbReference type="EMBL" id="SDM57269.1"/>
    </source>
</evidence>
<evidence type="ECO:0000313" key="3">
    <source>
        <dbReference type="Proteomes" id="UP000187651"/>
    </source>
</evidence>
<accession>A0A1G9UBH3</accession>
<sequence length="131" mass="15189">MEVLKISITSEESRSYHNLFGRLKALNLVDWLKAYIVSVIYVVILGVAFYALARQTALYVWFVVPTAFKLVAFLVLLFIAAMQRSANKQVANLLNKYFVSNLQEEILRGKIRLKKVKVVKDKILVYYRKDE</sequence>
<keyword evidence="1" id="KW-0472">Membrane</keyword>